<evidence type="ECO:0000313" key="5">
    <source>
        <dbReference type="Proteomes" id="UP000197019"/>
    </source>
</evidence>
<dbReference type="Proteomes" id="UP000197019">
    <property type="component" value="Chromosome"/>
</dbReference>
<gene>
    <name evidence="4" type="ORF">AADEFJLK_01608</name>
    <name evidence="3" type="ORF">CEK71_04340</name>
</gene>
<organism evidence="3 5">
    <name type="scientific">Methylovulum psychrotolerans</name>
    <dbReference type="NCBI Taxonomy" id="1704499"/>
    <lineage>
        <taxon>Bacteria</taxon>
        <taxon>Pseudomonadati</taxon>
        <taxon>Pseudomonadota</taxon>
        <taxon>Gammaproteobacteria</taxon>
        <taxon>Methylococcales</taxon>
        <taxon>Methylococcaceae</taxon>
        <taxon>Methylovulum</taxon>
    </lineage>
</organism>
<dbReference type="SUPFAM" id="SSF51735">
    <property type="entry name" value="NAD(P)-binding Rossmann-fold domains"/>
    <property type="match status" value="1"/>
</dbReference>
<evidence type="ECO:0000313" key="3">
    <source>
        <dbReference type="EMBL" id="ASF45357.1"/>
    </source>
</evidence>
<dbReference type="PROSITE" id="PS00061">
    <property type="entry name" value="ADH_SHORT"/>
    <property type="match status" value="1"/>
</dbReference>
<accession>A0A1Z4BVK6</accession>
<dbReference type="OrthoDB" id="335726at2"/>
<dbReference type="Proteomes" id="UP000237423">
    <property type="component" value="Unassembled WGS sequence"/>
</dbReference>
<reference evidence="4 6" key="2">
    <citation type="submission" date="2017-11" db="EMBL/GenBank/DDBJ databases">
        <title>Draft Genome Sequence of Methylobacter psychrotolerans Sph1T, an Obligate Methanotroph from Low-Temperature Environments.</title>
        <authorList>
            <person name="Oshkin I.Y."/>
            <person name="Miroshnikov K."/>
            <person name="Belova S.E."/>
            <person name="Korzhenkov A."/>
            <person name="Toshchakov S.V."/>
            <person name="Dedysh S.N."/>
        </authorList>
    </citation>
    <scope>NUCLEOTIDE SEQUENCE [LARGE SCALE GENOMIC DNA]</scope>
    <source>
        <strain evidence="4 6">Sph1</strain>
    </source>
</reference>
<dbReference type="InterPro" id="IPR020904">
    <property type="entry name" value="Sc_DH/Rdtase_CS"/>
</dbReference>
<dbReference type="EMBL" id="CP022129">
    <property type="protein sequence ID" value="ASF45357.1"/>
    <property type="molecule type" value="Genomic_DNA"/>
</dbReference>
<dbReference type="InterPro" id="IPR036291">
    <property type="entry name" value="NAD(P)-bd_dom_sf"/>
</dbReference>
<dbReference type="InterPro" id="IPR002347">
    <property type="entry name" value="SDR_fam"/>
</dbReference>
<name>A0A1Z4BVK6_9GAMM</name>
<proteinExistence type="inferred from homology"/>
<dbReference type="KEGG" id="mpsy:CEK71_04340"/>
<sequence length="253" mass="26895">MRPDSQTILITGATGAIGGALARHYAASGHHLILQGRNSAALAALAHTCTEAGAHVTTHNLDLRDIAALQAWLASLPCPDLVLANAGVNISQGENRQGESWAEMESLLDVNIKANLALVHALAPAMRQRRSGQIALISSLAAYYGLPVTPSYCASKAALKAYGEGMRGWLQADNVQLSVVMPGYTQSPMADAMAGPKPFMRSPEQAARLIAKGLARNQGRISFPFPLNFGTWWLAVLPAAWSQRLVVWMGYGG</sequence>
<dbReference type="GO" id="GO:0016491">
    <property type="term" value="F:oxidoreductase activity"/>
    <property type="evidence" value="ECO:0007669"/>
    <property type="project" value="UniProtKB-KW"/>
</dbReference>
<dbReference type="RefSeq" id="WP_088618239.1">
    <property type="nucleotide sequence ID" value="NZ_CP022129.1"/>
</dbReference>
<keyword evidence="2" id="KW-0560">Oxidoreductase</keyword>
<dbReference type="PANTHER" id="PTHR44196:SF1">
    <property type="entry name" value="DEHYDROGENASE_REDUCTASE SDR FAMILY MEMBER 7B"/>
    <property type="match status" value="1"/>
</dbReference>
<reference evidence="3 5" key="1">
    <citation type="submission" date="2017-06" db="EMBL/GenBank/DDBJ databases">
        <title>Genome Sequencing of the methanotroph Methylovulum psychrotolerants str. HV10-M2 isolated from a high-altitude environment.</title>
        <authorList>
            <person name="Mateos-Rivera A."/>
        </authorList>
    </citation>
    <scope>NUCLEOTIDE SEQUENCE [LARGE SCALE GENOMIC DNA]</scope>
    <source>
        <strain evidence="3 5">HV10_M2</strain>
    </source>
</reference>
<dbReference type="PRINTS" id="PR00081">
    <property type="entry name" value="GDHRDH"/>
</dbReference>
<comment type="similarity">
    <text evidence="1">Belongs to the short-chain dehydrogenases/reductases (SDR) family.</text>
</comment>
<dbReference type="EMBL" id="PGFZ01000003">
    <property type="protein sequence ID" value="POZ52138.1"/>
    <property type="molecule type" value="Genomic_DNA"/>
</dbReference>
<protein>
    <submittedName>
        <fullName evidence="3">Short-chain dehydrogenase</fullName>
    </submittedName>
</protein>
<dbReference type="GO" id="GO:0016020">
    <property type="term" value="C:membrane"/>
    <property type="evidence" value="ECO:0007669"/>
    <property type="project" value="TreeGrafter"/>
</dbReference>
<dbReference type="PANTHER" id="PTHR44196">
    <property type="entry name" value="DEHYDROGENASE/REDUCTASE SDR FAMILY MEMBER 7B"/>
    <property type="match status" value="1"/>
</dbReference>
<evidence type="ECO:0000256" key="2">
    <source>
        <dbReference type="ARBA" id="ARBA00023002"/>
    </source>
</evidence>
<dbReference type="Gene3D" id="3.40.50.720">
    <property type="entry name" value="NAD(P)-binding Rossmann-like Domain"/>
    <property type="match status" value="1"/>
</dbReference>
<evidence type="ECO:0000313" key="6">
    <source>
        <dbReference type="Proteomes" id="UP000237423"/>
    </source>
</evidence>
<evidence type="ECO:0000256" key="1">
    <source>
        <dbReference type="ARBA" id="ARBA00006484"/>
    </source>
</evidence>
<keyword evidence="5" id="KW-1185">Reference proteome</keyword>
<dbReference type="Pfam" id="PF00106">
    <property type="entry name" value="adh_short"/>
    <property type="match status" value="1"/>
</dbReference>
<evidence type="ECO:0000313" key="4">
    <source>
        <dbReference type="EMBL" id="POZ52138.1"/>
    </source>
</evidence>
<dbReference type="AlphaFoldDB" id="A0A1Z4BVK6"/>